<dbReference type="Proteomes" id="UP000559027">
    <property type="component" value="Unassembled WGS sequence"/>
</dbReference>
<sequence>MSSEYTSRPLDRSEVFPGDTYVTTTTTETTYITETDDIQDCGALMSMPVPSSGDFPTNPTTEHHYGANIGTGIYNPNTQNIAHTTYTIQESDFKRTAPDSGEGIHAHQYHARELGSIPVGTTTIIHDSSGGSREIDPEVHARILESEKHLGEGKRHVQKQIMHEEDYDDGLEDRERREHNLAEQRRLGIGAGAAGAGAGFPRLGDEAGPSSAGAGLGAAGVGVGIGAAAVGAGIRERDVQHDRNLQRDREMAIANERERIARERIDTNIGSIHGIYGHGRHRDAVFVGRDTDATDFGNKTAGKIDAHRDVLSTSGSEQDRLIGTIAGRERLAREQDARYNSLLGSHSATGEASHYNAGSEARTASAGPAAYTGGRSGVSQTGIQDAPNVVPTVPETATDGNTLDRTDAGNLGHEGERRGNRSVTHEAYHAKGKPGMMDKIIGNTEAAWGKAIRNPAMTMKGTERATGPARN</sequence>
<proteinExistence type="predicted"/>
<evidence type="ECO:0000256" key="1">
    <source>
        <dbReference type="SAM" id="MobiDB-lite"/>
    </source>
</evidence>
<feature type="compositionally biased region" description="Basic and acidic residues" evidence="1">
    <location>
        <begin position="402"/>
        <end position="427"/>
    </location>
</feature>
<dbReference type="OrthoDB" id="10545135at2759"/>
<accession>A0A8H5D4Q1</accession>
<organism evidence="2 3">
    <name type="scientific">Leucocoprinus leucothites</name>
    <dbReference type="NCBI Taxonomy" id="201217"/>
    <lineage>
        <taxon>Eukaryota</taxon>
        <taxon>Fungi</taxon>
        <taxon>Dikarya</taxon>
        <taxon>Basidiomycota</taxon>
        <taxon>Agaricomycotina</taxon>
        <taxon>Agaricomycetes</taxon>
        <taxon>Agaricomycetidae</taxon>
        <taxon>Agaricales</taxon>
        <taxon>Agaricineae</taxon>
        <taxon>Agaricaceae</taxon>
        <taxon>Leucocoprinus</taxon>
    </lineage>
</organism>
<dbReference type="EMBL" id="JAACJO010000011">
    <property type="protein sequence ID" value="KAF5352658.1"/>
    <property type="molecule type" value="Genomic_DNA"/>
</dbReference>
<evidence type="ECO:0000313" key="2">
    <source>
        <dbReference type="EMBL" id="KAF5352658.1"/>
    </source>
</evidence>
<reference evidence="2 3" key="1">
    <citation type="journal article" date="2020" name="ISME J.">
        <title>Uncovering the hidden diversity of litter-decomposition mechanisms in mushroom-forming fungi.</title>
        <authorList>
            <person name="Floudas D."/>
            <person name="Bentzer J."/>
            <person name="Ahren D."/>
            <person name="Johansson T."/>
            <person name="Persson P."/>
            <person name="Tunlid A."/>
        </authorList>
    </citation>
    <scope>NUCLEOTIDE SEQUENCE [LARGE SCALE GENOMIC DNA]</scope>
    <source>
        <strain evidence="2 3">CBS 146.42</strain>
    </source>
</reference>
<gene>
    <name evidence="2" type="ORF">D9756_005971</name>
</gene>
<protein>
    <submittedName>
        <fullName evidence="2">Uncharacterized protein</fullName>
    </submittedName>
</protein>
<feature type="region of interest" description="Disordered" evidence="1">
    <location>
        <begin position="348"/>
        <end position="427"/>
    </location>
</feature>
<keyword evidence="3" id="KW-1185">Reference proteome</keyword>
<comment type="caution">
    <text evidence="2">The sequence shown here is derived from an EMBL/GenBank/DDBJ whole genome shotgun (WGS) entry which is preliminary data.</text>
</comment>
<name>A0A8H5D4Q1_9AGAR</name>
<dbReference type="AlphaFoldDB" id="A0A8H5D4Q1"/>
<evidence type="ECO:0000313" key="3">
    <source>
        <dbReference type="Proteomes" id="UP000559027"/>
    </source>
</evidence>